<dbReference type="Proteomes" id="UP001163878">
    <property type="component" value="Chromosome"/>
</dbReference>
<feature type="domain" description="BEACH" evidence="1">
    <location>
        <begin position="1"/>
        <end position="54"/>
    </location>
</feature>
<dbReference type="EMBL" id="CP107567">
    <property type="protein sequence ID" value="UYQ61882.1"/>
    <property type="molecule type" value="Genomic_DNA"/>
</dbReference>
<reference evidence="2" key="1">
    <citation type="submission" date="2022-10" db="EMBL/GenBank/DDBJ databases">
        <title>Cytochrome P450 Catalyzes Benzene Ring Formation in the Biosynthesis of Trialkyl-Substituted Aromatic Polyketides.</title>
        <authorList>
            <person name="Zhao E."/>
            <person name="Ge H."/>
        </authorList>
    </citation>
    <scope>NUCLEOTIDE SEQUENCE</scope>
    <source>
        <strain evidence="2">NA0869</strain>
    </source>
</reference>
<dbReference type="InterPro" id="IPR000409">
    <property type="entry name" value="BEACH_dom"/>
</dbReference>
<evidence type="ECO:0000313" key="3">
    <source>
        <dbReference type="Proteomes" id="UP001163878"/>
    </source>
</evidence>
<dbReference type="PROSITE" id="PS50197">
    <property type="entry name" value="BEACH"/>
    <property type="match status" value="1"/>
</dbReference>
<sequence>MLEENNGGHGGSRTNGGSFESACLPFFTYGICHRDVVTIDDQHMVSIVVTKSGS</sequence>
<proteinExistence type="predicted"/>
<gene>
    <name evidence="2" type="ORF">OGH68_10515</name>
</gene>
<keyword evidence="3" id="KW-1185">Reference proteome</keyword>
<protein>
    <submittedName>
        <fullName evidence="2">DUF4265 domain-containing protein</fullName>
    </submittedName>
</protein>
<organism evidence="2 3">
    <name type="scientific">Streptomyces peucetius</name>
    <dbReference type="NCBI Taxonomy" id="1950"/>
    <lineage>
        <taxon>Bacteria</taxon>
        <taxon>Bacillati</taxon>
        <taxon>Actinomycetota</taxon>
        <taxon>Actinomycetes</taxon>
        <taxon>Kitasatosporales</taxon>
        <taxon>Streptomycetaceae</taxon>
        <taxon>Streptomyces</taxon>
    </lineage>
</organism>
<evidence type="ECO:0000313" key="2">
    <source>
        <dbReference type="EMBL" id="UYQ61882.1"/>
    </source>
</evidence>
<dbReference type="RefSeq" id="WP_264243111.1">
    <property type="nucleotide sequence ID" value="NZ_CP107567.1"/>
</dbReference>
<evidence type="ECO:0000259" key="1">
    <source>
        <dbReference type="PROSITE" id="PS50197"/>
    </source>
</evidence>
<accession>A0ABY6I7D3</accession>
<name>A0ABY6I7D3_STRPE</name>